<accession>A0A1N7KEN8</accession>
<proteinExistence type="predicted"/>
<organism evidence="1 2">
    <name type="scientific">Belliella pelovolcani</name>
    <dbReference type="NCBI Taxonomy" id="529505"/>
    <lineage>
        <taxon>Bacteria</taxon>
        <taxon>Pseudomonadati</taxon>
        <taxon>Bacteroidota</taxon>
        <taxon>Cytophagia</taxon>
        <taxon>Cytophagales</taxon>
        <taxon>Cyclobacteriaceae</taxon>
        <taxon>Belliella</taxon>
    </lineage>
</organism>
<evidence type="ECO:0000313" key="1">
    <source>
        <dbReference type="EMBL" id="SIS59960.1"/>
    </source>
</evidence>
<name>A0A1N7KEN8_9BACT</name>
<sequence>MDCYIKYENTLLGVFFVKEGLVRFDNSGKDAIMAPIARNWNTLRYNVVEKLLQATRADRDC</sequence>
<reference evidence="2" key="1">
    <citation type="submission" date="2017-01" db="EMBL/GenBank/DDBJ databases">
        <authorList>
            <person name="Varghese N."/>
            <person name="Submissions S."/>
        </authorList>
    </citation>
    <scope>NUCLEOTIDE SEQUENCE [LARGE SCALE GENOMIC DNA]</scope>
    <source>
        <strain evidence="2">DSM 46698</strain>
    </source>
</reference>
<dbReference type="AlphaFoldDB" id="A0A1N7KEN8"/>
<evidence type="ECO:0000313" key="2">
    <source>
        <dbReference type="Proteomes" id="UP000186026"/>
    </source>
</evidence>
<gene>
    <name evidence="1" type="ORF">SAMN05421761_10216</name>
</gene>
<dbReference type="Proteomes" id="UP000186026">
    <property type="component" value="Unassembled WGS sequence"/>
</dbReference>
<protein>
    <submittedName>
        <fullName evidence="1">Uncharacterized protein</fullName>
    </submittedName>
</protein>
<keyword evidence="2" id="KW-1185">Reference proteome</keyword>
<dbReference type="EMBL" id="FTOP01000002">
    <property type="protein sequence ID" value="SIS59960.1"/>
    <property type="molecule type" value="Genomic_DNA"/>
</dbReference>